<dbReference type="Pfam" id="PF01627">
    <property type="entry name" value="Hpt"/>
    <property type="match status" value="1"/>
</dbReference>
<keyword evidence="1" id="KW-0902">Two-component regulatory system</keyword>
<reference evidence="5" key="1">
    <citation type="journal article" date="2019" name="Int. J. Syst. Evol. Microbiol.">
        <title>The Global Catalogue of Microorganisms (GCM) 10K type strain sequencing project: providing services to taxonomists for standard genome sequencing and annotation.</title>
        <authorList>
            <consortium name="The Broad Institute Genomics Platform"/>
            <consortium name="The Broad Institute Genome Sequencing Center for Infectious Disease"/>
            <person name="Wu L."/>
            <person name="Ma J."/>
        </authorList>
    </citation>
    <scope>NUCLEOTIDE SEQUENCE [LARGE SCALE GENOMIC DNA]</scope>
    <source>
        <strain evidence="5">CCUG 48316</strain>
    </source>
</reference>
<dbReference type="RefSeq" id="WP_378972441.1">
    <property type="nucleotide sequence ID" value="NZ_JBHSWN010000001.1"/>
</dbReference>
<evidence type="ECO:0000313" key="5">
    <source>
        <dbReference type="Proteomes" id="UP001596292"/>
    </source>
</evidence>
<dbReference type="InterPro" id="IPR036641">
    <property type="entry name" value="HPT_dom_sf"/>
</dbReference>
<organism evidence="4 5">
    <name type="scientific">Methylobacterium komagatae</name>
    <dbReference type="NCBI Taxonomy" id="374425"/>
    <lineage>
        <taxon>Bacteria</taxon>
        <taxon>Pseudomonadati</taxon>
        <taxon>Pseudomonadota</taxon>
        <taxon>Alphaproteobacteria</taxon>
        <taxon>Hyphomicrobiales</taxon>
        <taxon>Methylobacteriaceae</taxon>
        <taxon>Methylobacterium</taxon>
    </lineage>
</organism>
<dbReference type="EMBL" id="JBHSWN010000001">
    <property type="protein sequence ID" value="MFC6791497.1"/>
    <property type="molecule type" value="Genomic_DNA"/>
</dbReference>
<evidence type="ECO:0000259" key="3">
    <source>
        <dbReference type="PROSITE" id="PS50894"/>
    </source>
</evidence>
<name>A0ABW2BM17_9HYPH</name>
<gene>
    <name evidence="4" type="ORF">ACFQE0_18890</name>
</gene>
<dbReference type="SUPFAM" id="SSF47226">
    <property type="entry name" value="Histidine-containing phosphotransfer domain, HPT domain"/>
    <property type="match status" value="1"/>
</dbReference>
<comment type="caution">
    <text evidence="4">The sequence shown here is derived from an EMBL/GenBank/DDBJ whole genome shotgun (WGS) entry which is preliminary data.</text>
</comment>
<evidence type="ECO:0000256" key="2">
    <source>
        <dbReference type="PROSITE-ProRule" id="PRU00110"/>
    </source>
</evidence>
<evidence type="ECO:0000313" key="4">
    <source>
        <dbReference type="EMBL" id="MFC6791497.1"/>
    </source>
</evidence>
<evidence type="ECO:0000256" key="1">
    <source>
        <dbReference type="ARBA" id="ARBA00023012"/>
    </source>
</evidence>
<sequence length="105" mass="10523">MAEIDRDILETQTGGDDALAREVLALFAGECHRLLPALTDPSLDAAGRADIAHTIRGAAAGLGALRVQHLAGEAEAGLRAGEVGAEAAVAALAGAMRAALAEIEA</sequence>
<accession>A0ABW2BM17</accession>
<protein>
    <submittedName>
        <fullName evidence="4">Hpt domain-containing protein</fullName>
    </submittedName>
</protein>
<feature type="domain" description="HPt" evidence="3">
    <location>
        <begin position="16"/>
        <end position="105"/>
    </location>
</feature>
<keyword evidence="2" id="KW-0597">Phosphoprotein</keyword>
<proteinExistence type="predicted"/>
<keyword evidence="5" id="KW-1185">Reference proteome</keyword>
<dbReference type="Gene3D" id="1.20.120.160">
    <property type="entry name" value="HPT domain"/>
    <property type="match status" value="1"/>
</dbReference>
<feature type="modified residue" description="Phosphohistidine" evidence="2">
    <location>
        <position position="53"/>
    </location>
</feature>
<dbReference type="InterPro" id="IPR008207">
    <property type="entry name" value="Sig_transdc_His_kin_Hpt_dom"/>
</dbReference>
<dbReference type="PROSITE" id="PS50894">
    <property type="entry name" value="HPT"/>
    <property type="match status" value="1"/>
</dbReference>
<dbReference type="Proteomes" id="UP001596292">
    <property type="component" value="Unassembled WGS sequence"/>
</dbReference>